<feature type="disulfide bond" evidence="7">
    <location>
        <begin position="160"/>
        <end position="169"/>
    </location>
</feature>
<feature type="transmembrane region" description="Helical" evidence="9">
    <location>
        <begin position="490"/>
        <end position="512"/>
    </location>
</feature>
<comment type="subcellular location">
    <subcellularLocation>
        <location evidence="1">Membrane</location>
        <topology evidence="1">Multi-pass membrane protein</topology>
    </subcellularLocation>
</comment>
<name>A0A7I8VCK7_9ANNE</name>
<feature type="signal peptide" evidence="10">
    <location>
        <begin position="1"/>
        <end position="20"/>
    </location>
</feature>
<keyword evidence="5 9" id="KW-0472">Membrane</keyword>
<gene>
    <name evidence="11" type="ORF">DGYR_LOCUS2130</name>
</gene>
<comment type="similarity">
    <text evidence="8">Belongs to the sodium:neurotransmitter symporter (SNF) (TC 2.A.22) family.</text>
</comment>
<dbReference type="SUPFAM" id="SSF161070">
    <property type="entry name" value="SNF-like"/>
    <property type="match status" value="1"/>
</dbReference>
<dbReference type="InterPro" id="IPR000175">
    <property type="entry name" value="Na/ntran_symport"/>
</dbReference>
<dbReference type="Pfam" id="PF00209">
    <property type="entry name" value="SNF"/>
    <property type="match status" value="2"/>
</dbReference>
<feature type="transmembrane region" description="Helical" evidence="9">
    <location>
        <begin position="77"/>
        <end position="98"/>
    </location>
</feature>
<feature type="binding site" evidence="6">
    <location>
        <position position="464"/>
    </location>
    <ligand>
        <name>Na(+)</name>
        <dbReference type="ChEBI" id="CHEBI:29101"/>
        <label>1</label>
    </ligand>
</feature>
<evidence type="ECO:0000256" key="3">
    <source>
        <dbReference type="ARBA" id="ARBA00022692"/>
    </source>
</evidence>
<feature type="transmembrane region" description="Helical" evidence="9">
    <location>
        <begin position="524"/>
        <end position="545"/>
    </location>
</feature>
<feature type="transmembrane region" description="Helical" evidence="9">
    <location>
        <begin position="389"/>
        <end position="414"/>
    </location>
</feature>
<feature type="transmembrane region" description="Helical" evidence="9">
    <location>
        <begin position="574"/>
        <end position="594"/>
    </location>
</feature>
<keyword evidence="7" id="KW-1015">Disulfide bond</keyword>
<dbReference type="InterPro" id="IPR037272">
    <property type="entry name" value="SNS_sf"/>
</dbReference>
<feature type="binding site" evidence="6">
    <location>
        <position position="53"/>
    </location>
    <ligand>
        <name>Na(+)</name>
        <dbReference type="ChEBI" id="CHEBI:29101"/>
        <label>1</label>
    </ligand>
</feature>
<evidence type="ECO:0000256" key="8">
    <source>
        <dbReference type="RuleBase" id="RU003732"/>
    </source>
</evidence>
<keyword evidence="10" id="KW-0732">Signal</keyword>
<protein>
    <recommendedName>
        <fullName evidence="8">Transporter</fullName>
    </recommendedName>
</protein>
<dbReference type="EMBL" id="CAJFCJ010000003">
    <property type="protein sequence ID" value="CAD5113085.1"/>
    <property type="molecule type" value="Genomic_DNA"/>
</dbReference>
<feature type="binding site" evidence="6">
    <location>
        <position position="55"/>
    </location>
    <ligand>
        <name>Na(+)</name>
        <dbReference type="ChEBI" id="CHEBI:29101"/>
        <label>1</label>
    </ligand>
</feature>
<keyword evidence="6" id="KW-0915">Sodium</keyword>
<keyword evidence="3 8" id="KW-0812">Transmembrane</keyword>
<evidence type="ECO:0000256" key="5">
    <source>
        <dbReference type="ARBA" id="ARBA00023136"/>
    </source>
</evidence>
<dbReference type="PROSITE" id="PS00610">
    <property type="entry name" value="NA_NEUROTRAN_SYMP_1"/>
    <property type="match status" value="1"/>
</dbReference>
<feature type="binding site" evidence="6">
    <location>
        <position position="60"/>
    </location>
    <ligand>
        <name>Na(+)</name>
        <dbReference type="ChEBI" id="CHEBI:29101"/>
        <label>1</label>
    </ligand>
</feature>
<keyword evidence="6" id="KW-0479">Metal-binding</keyword>
<evidence type="ECO:0000256" key="10">
    <source>
        <dbReference type="SAM" id="SignalP"/>
    </source>
</evidence>
<evidence type="ECO:0000256" key="9">
    <source>
        <dbReference type="SAM" id="Phobius"/>
    </source>
</evidence>
<keyword evidence="12" id="KW-1185">Reference proteome</keyword>
<evidence type="ECO:0000256" key="6">
    <source>
        <dbReference type="PIRSR" id="PIRSR600175-1"/>
    </source>
</evidence>
<dbReference type="GO" id="GO:0046872">
    <property type="term" value="F:metal ion binding"/>
    <property type="evidence" value="ECO:0007669"/>
    <property type="project" value="UniProtKB-KW"/>
</dbReference>
<evidence type="ECO:0000313" key="12">
    <source>
        <dbReference type="Proteomes" id="UP000549394"/>
    </source>
</evidence>
<reference evidence="11 12" key="1">
    <citation type="submission" date="2020-08" db="EMBL/GenBank/DDBJ databases">
        <authorList>
            <person name="Hejnol A."/>
        </authorList>
    </citation>
    <scope>NUCLEOTIDE SEQUENCE [LARGE SCALE GENOMIC DNA]</scope>
</reference>
<feature type="transmembrane region" description="Helical" evidence="9">
    <location>
        <begin position="356"/>
        <end position="377"/>
    </location>
</feature>
<feature type="binding site" evidence="6">
    <location>
        <position position="56"/>
    </location>
    <ligand>
        <name>Na(+)</name>
        <dbReference type="ChEBI" id="CHEBI:29101"/>
        <label>1</label>
    </ligand>
</feature>
<feature type="transmembrane region" description="Helical" evidence="9">
    <location>
        <begin position="119"/>
        <end position="146"/>
    </location>
</feature>
<feature type="transmembrane region" description="Helical" evidence="9">
    <location>
        <begin position="306"/>
        <end position="327"/>
    </location>
</feature>
<organism evidence="11 12">
    <name type="scientific">Dimorphilus gyrociliatus</name>
    <dbReference type="NCBI Taxonomy" id="2664684"/>
    <lineage>
        <taxon>Eukaryota</taxon>
        <taxon>Metazoa</taxon>
        <taxon>Spiralia</taxon>
        <taxon>Lophotrochozoa</taxon>
        <taxon>Annelida</taxon>
        <taxon>Polychaeta</taxon>
        <taxon>Polychaeta incertae sedis</taxon>
        <taxon>Dinophilidae</taxon>
        <taxon>Dimorphilus</taxon>
    </lineage>
</organism>
<evidence type="ECO:0000256" key="4">
    <source>
        <dbReference type="ARBA" id="ARBA00022989"/>
    </source>
</evidence>
<proteinExistence type="inferred from homology"/>
<comment type="caution">
    <text evidence="11">The sequence shown here is derived from an EMBL/GenBank/DDBJ whole genome shotgun (WGS) entry which is preliminary data.</text>
</comment>
<sequence length="718" mass="80747">MFTLLINIKFILILYQVAESNTAKGNVFSFGDDENEERGNWTGRLDFLLSCLGYAVGLGNVWRFPYLCYKNGGAVFFVPYVIMLAFVGMPVFMFELSIGQFTSSGALTCWKFAPLFKGVGVGMVIVSGMVGVYYNMIIGWSIWYLISSFINVKDLEWSDCDKKWNNPNCTGLMNKDAALMCNSSIKDEGFDNISRGPDGWCYVSRNLTFGNFRDTFHNVPIGIYDKDLHKALKTNHENHTKMELPTEQYLYNYMLKRNDFENGKLVTEYNMDNFGSVQWDLTLAYIAAWIIVFLSLCKGVKSSGKVVYFTALFPYVVLIILFVRGIILDGSKDGIDFYLINVDTSKLEDSVVWKDAAVQIFFSLSAAWGGLICLSSYNRFHNDCLRDTLIVSIGNCLTSFFAGFVIFSFIGFLARETEQEVEDVATSGIGLAFTVYTYAVTLMPVEGLWAVLFFLMLITLGLDSEFALVETVTTSIIDQWESSLRPKKSLVIFITCVVFFLLGLPMCCNAGGHMLQLVDTFAGGWNVMLIALCECLGIIYVYGGFRFCKDIKIMIGQSGCCGALPWECCKFWWLLNWAILTPIGVLFIMIFSWVKYERATWDSYVYPDWAQALGWLMTLAVVAGIVITPIFLAILAIREGKSLKSLITPTRDWGPALSQHRRLVDYVDDFVIDPKSDGELDLHDVKVNVVSNDKSAKTKANRNNNILQIASFSSGTNF</sequence>
<keyword evidence="2 8" id="KW-0813">Transport</keyword>
<evidence type="ECO:0000256" key="2">
    <source>
        <dbReference type="ARBA" id="ARBA00022448"/>
    </source>
</evidence>
<dbReference type="PRINTS" id="PR00176">
    <property type="entry name" value="NANEUSMPORT"/>
</dbReference>
<keyword evidence="4 9" id="KW-1133">Transmembrane helix</keyword>
<evidence type="ECO:0000256" key="7">
    <source>
        <dbReference type="PIRSR" id="PIRSR600175-2"/>
    </source>
</evidence>
<feature type="transmembrane region" description="Helical" evidence="9">
    <location>
        <begin position="47"/>
        <end position="65"/>
    </location>
</feature>
<feature type="binding site" evidence="6">
    <location>
        <position position="460"/>
    </location>
    <ligand>
        <name>Na(+)</name>
        <dbReference type="ChEBI" id="CHEBI:29101"/>
        <label>1</label>
    </ligand>
</feature>
<evidence type="ECO:0000256" key="1">
    <source>
        <dbReference type="ARBA" id="ARBA00004141"/>
    </source>
</evidence>
<feature type="binding site" evidence="6">
    <location>
        <position position="363"/>
    </location>
    <ligand>
        <name>Na(+)</name>
        <dbReference type="ChEBI" id="CHEBI:29101"/>
        <label>1</label>
    </ligand>
</feature>
<keyword evidence="8" id="KW-0769">Symport</keyword>
<feature type="chain" id="PRO_5029545934" description="Transporter" evidence="10">
    <location>
        <begin position="21"/>
        <end position="718"/>
    </location>
</feature>
<feature type="transmembrane region" description="Helical" evidence="9">
    <location>
        <begin position="448"/>
        <end position="469"/>
    </location>
</feature>
<feature type="binding site" evidence="6">
    <location>
        <position position="463"/>
    </location>
    <ligand>
        <name>Na(+)</name>
        <dbReference type="ChEBI" id="CHEBI:29101"/>
        <label>1</label>
    </ligand>
</feature>
<dbReference type="PANTHER" id="PTHR11616">
    <property type="entry name" value="SODIUM/CHLORIDE DEPENDENT TRANSPORTER"/>
    <property type="match status" value="1"/>
</dbReference>
<dbReference type="GO" id="GO:0015375">
    <property type="term" value="F:glycine:sodium symporter activity"/>
    <property type="evidence" value="ECO:0007669"/>
    <property type="project" value="TreeGrafter"/>
</dbReference>
<evidence type="ECO:0000313" key="11">
    <source>
        <dbReference type="EMBL" id="CAD5113085.1"/>
    </source>
</evidence>
<dbReference type="Proteomes" id="UP000549394">
    <property type="component" value="Unassembled WGS sequence"/>
</dbReference>
<dbReference type="OrthoDB" id="6581954at2759"/>
<dbReference type="AlphaFoldDB" id="A0A7I8VCK7"/>
<dbReference type="PANTHER" id="PTHR11616:SF240">
    <property type="entry name" value="BLOATED TUBULES, ISOFORM B-RELATED"/>
    <property type="match status" value="1"/>
</dbReference>
<dbReference type="PROSITE" id="PS50267">
    <property type="entry name" value="NA_NEUROTRAN_SYMP_3"/>
    <property type="match status" value="1"/>
</dbReference>
<feature type="transmembrane region" description="Helical" evidence="9">
    <location>
        <begin position="614"/>
        <end position="637"/>
    </location>
</feature>
<feature type="transmembrane region" description="Helical" evidence="9">
    <location>
        <begin position="277"/>
        <end position="294"/>
    </location>
</feature>
<accession>A0A7I8VCK7</accession>
<feature type="binding site" evidence="6">
    <location>
        <position position="395"/>
    </location>
    <ligand>
        <name>Na(+)</name>
        <dbReference type="ChEBI" id="CHEBI:29101"/>
        <label>1</label>
    </ligand>
</feature>
<dbReference type="GO" id="GO:0005886">
    <property type="term" value="C:plasma membrane"/>
    <property type="evidence" value="ECO:0007669"/>
    <property type="project" value="TreeGrafter"/>
</dbReference>